<name>A0A2P5WZQ4_GOSBA</name>
<accession>A0A2P5WZQ4</accession>
<dbReference type="AlphaFoldDB" id="A0A2P5WZQ4"/>
<evidence type="ECO:0008006" key="3">
    <source>
        <dbReference type="Google" id="ProtNLM"/>
    </source>
</evidence>
<sequence>MESFVGSADVVAEESFNPFAFATQKVAMLVDDSNFLAWKQHVLLVLKTHCLLPFVEGTITMPPRSIAGEDGAPVENSAYARHHVSLKEHQSAILNSLLSKFDHVVPILQRLTMEFHRVPSNLFKEIPCEPYRSRGPDVTFIDE</sequence>
<reference evidence="1 2" key="1">
    <citation type="submission" date="2015-01" db="EMBL/GenBank/DDBJ databases">
        <title>Genome of allotetraploid Gossypium barbadense reveals genomic plasticity and fiber elongation in cotton evolution.</title>
        <authorList>
            <person name="Chen X."/>
            <person name="Liu X."/>
            <person name="Zhao B."/>
            <person name="Zheng H."/>
            <person name="Hu Y."/>
            <person name="Lu G."/>
            <person name="Yang C."/>
            <person name="Chen J."/>
            <person name="Shan C."/>
            <person name="Zhang L."/>
            <person name="Zhou Y."/>
            <person name="Wang L."/>
            <person name="Guo W."/>
            <person name="Bai Y."/>
            <person name="Ruan J."/>
            <person name="Shangguan X."/>
            <person name="Mao Y."/>
            <person name="Jiang J."/>
            <person name="Zhu Y."/>
            <person name="Lei J."/>
            <person name="Kang H."/>
            <person name="Chen S."/>
            <person name="He X."/>
            <person name="Wang R."/>
            <person name="Wang Y."/>
            <person name="Chen J."/>
            <person name="Wang L."/>
            <person name="Yu S."/>
            <person name="Wang B."/>
            <person name="Wei J."/>
            <person name="Song S."/>
            <person name="Lu X."/>
            <person name="Gao Z."/>
            <person name="Gu W."/>
            <person name="Deng X."/>
            <person name="Ma D."/>
            <person name="Wang S."/>
            <person name="Liang W."/>
            <person name="Fang L."/>
            <person name="Cai C."/>
            <person name="Zhu X."/>
            <person name="Zhou B."/>
            <person name="Zhang Y."/>
            <person name="Chen Z."/>
            <person name="Xu S."/>
            <person name="Zhu R."/>
            <person name="Wang S."/>
            <person name="Zhang T."/>
            <person name="Zhao G."/>
        </authorList>
    </citation>
    <scope>NUCLEOTIDE SEQUENCE [LARGE SCALE GENOMIC DNA]</scope>
    <source>
        <strain evidence="2">cv. Xinhai21</strain>
        <tissue evidence="1">Leaf</tissue>
    </source>
</reference>
<proteinExistence type="predicted"/>
<dbReference type="EMBL" id="KZ666022">
    <property type="protein sequence ID" value="PPR96568.1"/>
    <property type="molecule type" value="Genomic_DNA"/>
</dbReference>
<organism evidence="1 2">
    <name type="scientific">Gossypium barbadense</name>
    <name type="common">Sea Island cotton</name>
    <name type="synonym">Hibiscus barbadensis</name>
    <dbReference type="NCBI Taxonomy" id="3634"/>
    <lineage>
        <taxon>Eukaryota</taxon>
        <taxon>Viridiplantae</taxon>
        <taxon>Streptophyta</taxon>
        <taxon>Embryophyta</taxon>
        <taxon>Tracheophyta</taxon>
        <taxon>Spermatophyta</taxon>
        <taxon>Magnoliopsida</taxon>
        <taxon>eudicotyledons</taxon>
        <taxon>Gunneridae</taxon>
        <taxon>Pentapetalae</taxon>
        <taxon>rosids</taxon>
        <taxon>malvids</taxon>
        <taxon>Malvales</taxon>
        <taxon>Malvaceae</taxon>
        <taxon>Malvoideae</taxon>
        <taxon>Gossypium</taxon>
    </lineage>
</organism>
<evidence type="ECO:0000313" key="1">
    <source>
        <dbReference type="EMBL" id="PPR96568.1"/>
    </source>
</evidence>
<dbReference type="Proteomes" id="UP000239757">
    <property type="component" value="Unassembled WGS sequence"/>
</dbReference>
<evidence type="ECO:0000313" key="2">
    <source>
        <dbReference type="Proteomes" id="UP000239757"/>
    </source>
</evidence>
<dbReference type="OrthoDB" id="10375786at2759"/>
<gene>
    <name evidence="1" type="ORF">GOBAR_AA24100</name>
</gene>
<protein>
    <recommendedName>
        <fullName evidence="3">Retrotransposon Copia-like N-terminal domain-containing protein</fullName>
    </recommendedName>
</protein>